<dbReference type="AlphaFoldDB" id="A0A562UXD7"/>
<dbReference type="SUPFAM" id="SSF56925">
    <property type="entry name" value="OMPA-like"/>
    <property type="match status" value="1"/>
</dbReference>
<sequence>MKNIAMVAATAVAFIAVPAKADETRLEARGGVVWFDGGEEAVAGVAAGHDFHLDESFFIGIEGSADKVLADGADVLFGATARAGFIVAEDLKLFVAAGYSFNNSDAVHAGGGLQYNVSDQVYLKTEYRIYFDGFANINSAVAGVGFRF</sequence>
<dbReference type="STRING" id="476157.GCA_001663155_01405"/>
<dbReference type="EMBL" id="VLLK01000001">
    <property type="protein sequence ID" value="TWJ10289.1"/>
    <property type="molecule type" value="Genomic_DNA"/>
</dbReference>
<keyword evidence="3" id="KW-1185">Reference proteome</keyword>
<dbReference type="InterPro" id="IPR011250">
    <property type="entry name" value="OMP/PagP_B-barrel"/>
</dbReference>
<feature type="signal peptide" evidence="1">
    <location>
        <begin position="1"/>
        <end position="21"/>
    </location>
</feature>
<dbReference type="RefSeq" id="WP_067599120.1">
    <property type="nucleotide sequence ID" value="NZ_CP015963.1"/>
</dbReference>
<evidence type="ECO:0000313" key="2">
    <source>
        <dbReference type="EMBL" id="TWJ10289.1"/>
    </source>
</evidence>
<gene>
    <name evidence="2" type="ORF">JN10_1951</name>
</gene>
<evidence type="ECO:0000313" key="3">
    <source>
        <dbReference type="Proteomes" id="UP000320547"/>
    </source>
</evidence>
<reference evidence="2 3" key="1">
    <citation type="submission" date="2019-07" db="EMBL/GenBank/DDBJ databases">
        <title>Genomic Encyclopedia of Archaeal and Bacterial Type Strains, Phase II (KMG-II): from individual species to whole genera.</title>
        <authorList>
            <person name="Goeker M."/>
        </authorList>
    </citation>
    <scope>NUCLEOTIDE SEQUENCE [LARGE SCALE GENOMIC DNA]</scope>
    <source>
        <strain evidence="2 3">ATCC BAA-2084</strain>
    </source>
</reference>
<name>A0A562UXD7_9SPHN</name>
<evidence type="ECO:0000256" key="1">
    <source>
        <dbReference type="SAM" id="SignalP"/>
    </source>
</evidence>
<keyword evidence="1" id="KW-0732">Signal</keyword>
<protein>
    <recommendedName>
        <fullName evidence="4">Outer membrane protein beta-barrel domain-containing protein</fullName>
    </recommendedName>
</protein>
<feature type="chain" id="PRO_5021871320" description="Outer membrane protein beta-barrel domain-containing protein" evidence="1">
    <location>
        <begin position="22"/>
        <end position="148"/>
    </location>
</feature>
<evidence type="ECO:0008006" key="4">
    <source>
        <dbReference type="Google" id="ProtNLM"/>
    </source>
</evidence>
<dbReference type="OrthoDB" id="7410209at2"/>
<proteinExistence type="predicted"/>
<accession>A0A562UXD7</accession>
<organism evidence="2 3">
    <name type="scientific">Altererythrobacter ishigakiensis</name>
    <dbReference type="NCBI Taxonomy" id="476157"/>
    <lineage>
        <taxon>Bacteria</taxon>
        <taxon>Pseudomonadati</taxon>
        <taxon>Pseudomonadota</taxon>
        <taxon>Alphaproteobacteria</taxon>
        <taxon>Sphingomonadales</taxon>
        <taxon>Erythrobacteraceae</taxon>
        <taxon>Altererythrobacter</taxon>
    </lineage>
</organism>
<dbReference type="Proteomes" id="UP000320547">
    <property type="component" value="Unassembled WGS sequence"/>
</dbReference>
<comment type="caution">
    <text evidence="2">The sequence shown here is derived from an EMBL/GenBank/DDBJ whole genome shotgun (WGS) entry which is preliminary data.</text>
</comment>